<dbReference type="InterPro" id="IPR051599">
    <property type="entry name" value="Cell_Envelope_Assoc"/>
</dbReference>
<evidence type="ECO:0000256" key="1">
    <source>
        <dbReference type="SAM" id="Phobius"/>
    </source>
</evidence>
<dbReference type="InterPro" id="IPR003848">
    <property type="entry name" value="DUF218"/>
</dbReference>
<protein>
    <submittedName>
        <fullName evidence="3">YdcF family protein</fullName>
    </submittedName>
</protein>
<dbReference type="AlphaFoldDB" id="A0A4R0KFX6"/>
<feature type="transmembrane region" description="Helical" evidence="1">
    <location>
        <begin position="29"/>
        <end position="47"/>
    </location>
</feature>
<name>A0A4R0KFX6_9ACTN</name>
<dbReference type="EMBL" id="SJKB01000010">
    <property type="protein sequence ID" value="TCC57436.1"/>
    <property type="molecule type" value="Genomic_DNA"/>
</dbReference>
<dbReference type="Pfam" id="PF02698">
    <property type="entry name" value="DUF218"/>
    <property type="match status" value="1"/>
</dbReference>
<dbReference type="Gene3D" id="3.40.50.620">
    <property type="entry name" value="HUPs"/>
    <property type="match status" value="1"/>
</dbReference>
<keyword evidence="4" id="KW-1185">Reference proteome</keyword>
<gene>
    <name evidence="3" type="ORF">E0H73_29030</name>
</gene>
<dbReference type="PANTHER" id="PTHR30336">
    <property type="entry name" value="INNER MEMBRANE PROTEIN, PROBABLE PERMEASE"/>
    <property type="match status" value="1"/>
</dbReference>
<feature type="transmembrane region" description="Helical" evidence="1">
    <location>
        <begin position="6"/>
        <end position="22"/>
    </location>
</feature>
<feature type="transmembrane region" description="Helical" evidence="1">
    <location>
        <begin position="95"/>
        <end position="115"/>
    </location>
</feature>
<dbReference type="GO" id="GO:0005886">
    <property type="term" value="C:plasma membrane"/>
    <property type="evidence" value="ECO:0007669"/>
    <property type="project" value="TreeGrafter"/>
</dbReference>
<keyword evidence="1" id="KW-0812">Transmembrane</keyword>
<sequence>MLISFGIAGFWFLVFALSFLHDRRLFRNGIFLVLTLMFAGIGVIFALDSVSGTAARWLVLAIVVAIPVAIVVLAIFLVINGVTMLRREGRRPANLLSLLAGLGIIGLVIFGIAVQQLSWEPLDAVRSILVGVLTYISFLFVCFLAYAFVYSRVRSSRKVDFVVVLGSGLRGSRVPPLLASRLDRAKQVYERAIRKGRSPMIITSGGQGPDEDVPESHAMASYLIDRGVPEDRILREDRSTSTTENLTCSRELMVSRVPAYRCLIVTNNFHAFRAALTARKVKVNGQVVGSPTAAYYWPTATIREFVAILYSHKYINGGICLLITAGAILQHV</sequence>
<feature type="transmembrane region" description="Helical" evidence="1">
    <location>
        <begin position="127"/>
        <end position="149"/>
    </location>
</feature>
<proteinExistence type="predicted"/>
<keyword evidence="1" id="KW-0472">Membrane</keyword>
<evidence type="ECO:0000259" key="2">
    <source>
        <dbReference type="Pfam" id="PF02698"/>
    </source>
</evidence>
<keyword evidence="1" id="KW-1133">Transmembrane helix</keyword>
<evidence type="ECO:0000313" key="3">
    <source>
        <dbReference type="EMBL" id="TCC57436.1"/>
    </source>
</evidence>
<dbReference type="GO" id="GO:0000270">
    <property type="term" value="P:peptidoglycan metabolic process"/>
    <property type="evidence" value="ECO:0007669"/>
    <property type="project" value="TreeGrafter"/>
</dbReference>
<dbReference type="CDD" id="cd06259">
    <property type="entry name" value="YdcF-like"/>
    <property type="match status" value="1"/>
</dbReference>
<organism evidence="3 4">
    <name type="scientific">Kribbella pittospori</name>
    <dbReference type="NCBI Taxonomy" id="722689"/>
    <lineage>
        <taxon>Bacteria</taxon>
        <taxon>Bacillati</taxon>
        <taxon>Actinomycetota</taxon>
        <taxon>Actinomycetes</taxon>
        <taxon>Propionibacteriales</taxon>
        <taxon>Kribbellaceae</taxon>
        <taxon>Kribbella</taxon>
    </lineage>
</organism>
<dbReference type="Proteomes" id="UP000291144">
    <property type="component" value="Unassembled WGS sequence"/>
</dbReference>
<dbReference type="InterPro" id="IPR014729">
    <property type="entry name" value="Rossmann-like_a/b/a_fold"/>
</dbReference>
<comment type="caution">
    <text evidence="3">The sequence shown here is derived from an EMBL/GenBank/DDBJ whole genome shotgun (WGS) entry which is preliminary data.</text>
</comment>
<dbReference type="RefSeq" id="WP_131361785.1">
    <property type="nucleotide sequence ID" value="NZ_SJKB01000010.1"/>
</dbReference>
<dbReference type="OrthoDB" id="9782395at2"/>
<evidence type="ECO:0000313" key="4">
    <source>
        <dbReference type="Proteomes" id="UP000291144"/>
    </source>
</evidence>
<reference evidence="3 4" key="1">
    <citation type="submission" date="2019-02" db="EMBL/GenBank/DDBJ databases">
        <title>Kribbella capetownensis sp. nov. and Kribbella speibonae sp. nov., isolated from soil.</title>
        <authorList>
            <person name="Curtis S.M."/>
            <person name="Norton I."/>
            <person name="Everest G.J."/>
            <person name="Meyers P.R."/>
        </authorList>
    </citation>
    <scope>NUCLEOTIDE SEQUENCE [LARGE SCALE GENOMIC DNA]</scope>
    <source>
        <strain evidence="3 4">NRRL B-24813</strain>
    </source>
</reference>
<accession>A0A4R0KFX6</accession>
<feature type="domain" description="DUF218" evidence="2">
    <location>
        <begin position="160"/>
        <end position="305"/>
    </location>
</feature>
<dbReference type="PANTHER" id="PTHR30336:SF18">
    <property type="entry name" value="MEMBRANE PROTEIN"/>
    <property type="match status" value="1"/>
</dbReference>
<dbReference type="GO" id="GO:0043164">
    <property type="term" value="P:Gram-negative-bacterium-type cell wall biogenesis"/>
    <property type="evidence" value="ECO:0007669"/>
    <property type="project" value="TreeGrafter"/>
</dbReference>
<feature type="transmembrane region" description="Helical" evidence="1">
    <location>
        <begin position="59"/>
        <end position="83"/>
    </location>
</feature>